<protein>
    <submittedName>
        <fullName evidence="14">Methyl-accepting chemotaxis sensory transducer with Cache sensor</fullName>
    </submittedName>
</protein>
<dbReference type="Proteomes" id="UP000011922">
    <property type="component" value="Unassembled WGS sequence"/>
</dbReference>
<keyword evidence="6 11" id="KW-0472">Membrane</keyword>
<keyword evidence="4 11" id="KW-0812">Transmembrane</keyword>
<name>M5PR68_DESAF</name>
<dbReference type="AlphaFoldDB" id="M5PR68"/>
<dbReference type="PROSITE" id="PS50111">
    <property type="entry name" value="CHEMOTAXIS_TRANSDUC_2"/>
    <property type="match status" value="1"/>
</dbReference>
<evidence type="ECO:0000256" key="10">
    <source>
        <dbReference type="SAM" id="Coils"/>
    </source>
</evidence>
<dbReference type="EMBL" id="AOSV01000029">
    <property type="protein sequence ID" value="EMG36550.1"/>
    <property type="molecule type" value="Genomic_DNA"/>
</dbReference>
<feature type="domain" description="HAMP" evidence="13">
    <location>
        <begin position="305"/>
        <end position="357"/>
    </location>
</feature>
<evidence type="ECO:0000259" key="13">
    <source>
        <dbReference type="PROSITE" id="PS50885"/>
    </source>
</evidence>
<dbReference type="CDD" id="cd11386">
    <property type="entry name" value="MCP_signal"/>
    <property type="match status" value="1"/>
</dbReference>
<dbReference type="Gene3D" id="6.10.340.10">
    <property type="match status" value="1"/>
</dbReference>
<dbReference type="PATRIC" id="fig|1262666.3.peg.2600"/>
<dbReference type="Pfam" id="PF00015">
    <property type="entry name" value="MCPsignal"/>
    <property type="match status" value="1"/>
</dbReference>
<accession>M5PR68</accession>
<dbReference type="SMART" id="SM00304">
    <property type="entry name" value="HAMP"/>
    <property type="match status" value="1"/>
</dbReference>
<keyword evidence="3" id="KW-0145">Chemotaxis</keyword>
<dbReference type="InterPro" id="IPR003660">
    <property type="entry name" value="HAMP_dom"/>
</dbReference>
<reference evidence="14 15" key="1">
    <citation type="journal article" date="2013" name="Genome Announc.">
        <title>Draft Genome Sequence for Desulfovibrio africanus Strain PCS.</title>
        <authorList>
            <person name="Brown S.D."/>
            <person name="Utturkar S.M."/>
            <person name="Arkin A.P."/>
            <person name="Deutschbauer A.M."/>
            <person name="Elias D.A."/>
            <person name="Hazen T.C."/>
            <person name="Chakraborty R."/>
        </authorList>
    </citation>
    <scope>NUCLEOTIDE SEQUENCE [LARGE SCALE GENOMIC DNA]</scope>
    <source>
        <strain evidence="14 15">PCS</strain>
    </source>
</reference>
<gene>
    <name evidence="14" type="ORF">PCS_02562</name>
</gene>
<comment type="similarity">
    <text evidence="8">Belongs to the methyl-accepting chemotaxis (MCP) protein family.</text>
</comment>
<dbReference type="InterPro" id="IPR033479">
    <property type="entry name" value="dCache_1"/>
</dbReference>
<evidence type="ECO:0000256" key="2">
    <source>
        <dbReference type="ARBA" id="ARBA00022475"/>
    </source>
</evidence>
<keyword evidence="10" id="KW-0175">Coiled coil</keyword>
<keyword evidence="2" id="KW-1003">Cell membrane</keyword>
<evidence type="ECO:0000256" key="9">
    <source>
        <dbReference type="PROSITE-ProRule" id="PRU00284"/>
    </source>
</evidence>
<dbReference type="PANTHER" id="PTHR32089:SF112">
    <property type="entry name" value="LYSOZYME-LIKE PROTEIN-RELATED"/>
    <property type="match status" value="1"/>
</dbReference>
<dbReference type="GO" id="GO:0005886">
    <property type="term" value="C:plasma membrane"/>
    <property type="evidence" value="ECO:0007669"/>
    <property type="project" value="UniProtKB-SubCell"/>
</dbReference>
<evidence type="ECO:0000256" key="8">
    <source>
        <dbReference type="ARBA" id="ARBA00029447"/>
    </source>
</evidence>
<comment type="subcellular location">
    <subcellularLocation>
        <location evidence="1">Cell membrane</location>
        <topology evidence="1">Multi-pass membrane protein</topology>
    </subcellularLocation>
</comment>
<feature type="transmembrane region" description="Helical" evidence="11">
    <location>
        <begin position="12"/>
        <end position="32"/>
    </location>
</feature>
<dbReference type="RefSeq" id="WP_005987806.1">
    <property type="nucleotide sequence ID" value="NZ_AOSV01000029.1"/>
</dbReference>
<evidence type="ECO:0000256" key="1">
    <source>
        <dbReference type="ARBA" id="ARBA00004651"/>
    </source>
</evidence>
<dbReference type="SUPFAM" id="SSF58104">
    <property type="entry name" value="Methyl-accepting chemotaxis protein (MCP) signaling domain"/>
    <property type="match status" value="1"/>
</dbReference>
<dbReference type="Gene3D" id="1.10.287.950">
    <property type="entry name" value="Methyl-accepting chemotaxis protein"/>
    <property type="match status" value="1"/>
</dbReference>
<dbReference type="PROSITE" id="PS50885">
    <property type="entry name" value="HAMP"/>
    <property type="match status" value="1"/>
</dbReference>
<evidence type="ECO:0000256" key="7">
    <source>
        <dbReference type="ARBA" id="ARBA00023224"/>
    </source>
</evidence>
<dbReference type="Pfam" id="PF00672">
    <property type="entry name" value="HAMP"/>
    <property type="match status" value="1"/>
</dbReference>
<evidence type="ECO:0000256" key="4">
    <source>
        <dbReference type="ARBA" id="ARBA00022692"/>
    </source>
</evidence>
<dbReference type="CDD" id="cd12912">
    <property type="entry name" value="PDC2_MCP_like"/>
    <property type="match status" value="1"/>
</dbReference>
<keyword evidence="5 11" id="KW-1133">Transmembrane helix</keyword>
<evidence type="ECO:0000259" key="12">
    <source>
        <dbReference type="PROSITE" id="PS50111"/>
    </source>
</evidence>
<evidence type="ECO:0000256" key="3">
    <source>
        <dbReference type="ARBA" id="ARBA00022500"/>
    </source>
</evidence>
<dbReference type="SMART" id="SM00283">
    <property type="entry name" value="MA"/>
    <property type="match status" value="1"/>
</dbReference>
<evidence type="ECO:0000313" key="14">
    <source>
        <dbReference type="EMBL" id="EMG36550.1"/>
    </source>
</evidence>
<feature type="domain" description="Methyl-accepting transducer" evidence="12">
    <location>
        <begin position="405"/>
        <end position="641"/>
    </location>
</feature>
<sequence>MRNIRIGIKLTGFIIAIIMAVSAGVGFISYTYSHRALEKSINEALPLIAESGAKLVKSRIDAQLLALEGVAGRNVIRGMDWERQVEAMASEMRRLGYLGMGIVGNDGVARYTDGSTAKLGDRSYVKQAFAGETNMSDVIISRVINAPVIMLATPIRGKDGRVTSVLIARQSATILSDITDDITYGKNGYAYILNSKGEVVAHRNRQHVLDQLNLIEGAKQDAQLQPVALVQQRMIKGEKGVDGYVYQGVKLAFGFAPVPGLGWSLAVGATHDEVFAELPRLRTSVTIAALAFLLFGGLLALYISRSITVPLGRLAGSATAIAGGNLEAKPDIEQKDEIGVLAKALRQMVETLLGKMREAEEQTALAREESHRAHLATEEAERAKAKAEQAKTEGMNQAATQIEAVVERLTAASEELASQVEEASRGADIQRDRTSETATAMEQMNATVLEVAQNASQAADGADQAKKQAQVGAEVVQQVVASVSRVRDQALSLKENMGQLGKQAEEIGKIMNVIEDIADQTNLLALNAAIEAARAGEAGRGFAVVADEVRKLAEKTMNATKEVGQAIKAIQDGTRLNIRGMEQAAGAVEESTALADKSGLALKDIVRLVETATDQVRSIATAAEEQSAASEQINHSVEDINRISSETSTVMLQSSQAIVELAKQAQDLQALVATLKQS</sequence>
<feature type="coiled-coil region" evidence="10">
    <location>
        <begin position="342"/>
        <end position="426"/>
    </location>
</feature>
<organism evidence="14 15">
    <name type="scientific">Desulfocurvibacter africanus PCS</name>
    <dbReference type="NCBI Taxonomy" id="1262666"/>
    <lineage>
        <taxon>Bacteria</taxon>
        <taxon>Pseudomonadati</taxon>
        <taxon>Thermodesulfobacteriota</taxon>
        <taxon>Desulfovibrionia</taxon>
        <taxon>Desulfovibrionales</taxon>
        <taxon>Desulfovibrionaceae</taxon>
        <taxon>Desulfocurvibacter</taxon>
    </lineage>
</organism>
<dbReference type="GO" id="GO:0006935">
    <property type="term" value="P:chemotaxis"/>
    <property type="evidence" value="ECO:0007669"/>
    <property type="project" value="UniProtKB-KW"/>
</dbReference>
<dbReference type="OrthoDB" id="5759972at2"/>
<dbReference type="GO" id="GO:0007165">
    <property type="term" value="P:signal transduction"/>
    <property type="evidence" value="ECO:0007669"/>
    <property type="project" value="UniProtKB-KW"/>
</dbReference>
<dbReference type="CDD" id="cd06225">
    <property type="entry name" value="HAMP"/>
    <property type="match status" value="1"/>
</dbReference>
<evidence type="ECO:0000256" key="6">
    <source>
        <dbReference type="ARBA" id="ARBA00023136"/>
    </source>
</evidence>
<evidence type="ECO:0000313" key="15">
    <source>
        <dbReference type="Proteomes" id="UP000011922"/>
    </source>
</evidence>
<evidence type="ECO:0000256" key="5">
    <source>
        <dbReference type="ARBA" id="ARBA00022989"/>
    </source>
</evidence>
<keyword evidence="7 9" id="KW-0807">Transducer</keyword>
<comment type="caution">
    <text evidence="14">The sequence shown here is derived from an EMBL/GenBank/DDBJ whole genome shotgun (WGS) entry which is preliminary data.</text>
</comment>
<dbReference type="Gene3D" id="3.30.450.20">
    <property type="entry name" value="PAS domain"/>
    <property type="match status" value="1"/>
</dbReference>
<dbReference type="CDD" id="cd12914">
    <property type="entry name" value="PDC1_DGC_like"/>
    <property type="match status" value="1"/>
</dbReference>
<dbReference type="FunFam" id="1.10.287.950:FF:000001">
    <property type="entry name" value="Methyl-accepting chemotaxis sensory transducer"/>
    <property type="match status" value="1"/>
</dbReference>
<dbReference type="Pfam" id="PF02743">
    <property type="entry name" value="dCache_1"/>
    <property type="match status" value="1"/>
</dbReference>
<evidence type="ECO:0000256" key="11">
    <source>
        <dbReference type="SAM" id="Phobius"/>
    </source>
</evidence>
<feature type="transmembrane region" description="Helical" evidence="11">
    <location>
        <begin position="285"/>
        <end position="303"/>
    </location>
</feature>
<dbReference type="PANTHER" id="PTHR32089">
    <property type="entry name" value="METHYL-ACCEPTING CHEMOTAXIS PROTEIN MCPB"/>
    <property type="match status" value="1"/>
</dbReference>
<dbReference type="InterPro" id="IPR004089">
    <property type="entry name" value="MCPsignal_dom"/>
</dbReference>
<proteinExistence type="inferred from homology"/>